<dbReference type="Proteomes" id="UP001328107">
    <property type="component" value="Unassembled WGS sequence"/>
</dbReference>
<reference evidence="2" key="1">
    <citation type="submission" date="2022-10" db="EMBL/GenBank/DDBJ databases">
        <title>Genome assembly of Pristionchus species.</title>
        <authorList>
            <person name="Yoshida K."/>
            <person name="Sommer R.J."/>
        </authorList>
    </citation>
    <scope>NUCLEOTIDE SEQUENCE [LARGE SCALE GENOMIC DNA]</scope>
    <source>
        <strain evidence="2">RS5460</strain>
    </source>
</reference>
<evidence type="ECO:0000313" key="2">
    <source>
        <dbReference type="Proteomes" id="UP001328107"/>
    </source>
</evidence>
<dbReference type="EMBL" id="BTRK01000006">
    <property type="protein sequence ID" value="GMR59113.1"/>
    <property type="molecule type" value="Genomic_DNA"/>
</dbReference>
<proteinExistence type="predicted"/>
<name>A0AAN5IAS2_9BILA</name>
<sequence>MDQLPLELWEYIGLSCDVPTVRTLRKTCPIFASLLTDEFYKKKCKSTGVTLLPLQIHHILSSHPSLTLDFLTLYHFDPFGKNIGRQGSVSSSLLTPSSLSTHLDGKGRLHLDPILTLSPPRNQRGTLVYKLDLEEMGVPPWLMDVFRPRVSLTVHAYRMPLSDGDILVSAKLLRNAEEGSGAVCRKEHQGWFMAGWQASQRPVEESVQMEFEVYGEGARVLSIVASCSGGGRLAEIEVSPPPPSPPLPSLPLHNQSMKVNLHFGSEVPSDVEEQLVRWEKLADGGGKTEKEERGGEESEIIQVLLLPSVVHIEMSKRLHQSFINFLLF</sequence>
<evidence type="ECO:0008006" key="3">
    <source>
        <dbReference type="Google" id="ProtNLM"/>
    </source>
</evidence>
<accession>A0AAN5IAS2</accession>
<keyword evidence="2" id="KW-1185">Reference proteome</keyword>
<organism evidence="1 2">
    <name type="scientific">Pristionchus mayeri</name>
    <dbReference type="NCBI Taxonomy" id="1317129"/>
    <lineage>
        <taxon>Eukaryota</taxon>
        <taxon>Metazoa</taxon>
        <taxon>Ecdysozoa</taxon>
        <taxon>Nematoda</taxon>
        <taxon>Chromadorea</taxon>
        <taxon>Rhabditida</taxon>
        <taxon>Rhabditina</taxon>
        <taxon>Diplogasteromorpha</taxon>
        <taxon>Diplogasteroidea</taxon>
        <taxon>Neodiplogasteridae</taxon>
        <taxon>Pristionchus</taxon>
    </lineage>
</organism>
<dbReference type="AlphaFoldDB" id="A0AAN5IAS2"/>
<comment type="caution">
    <text evidence="1">The sequence shown here is derived from an EMBL/GenBank/DDBJ whole genome shotgun (WGS) entry which is preliminary data.</text>
</comment>
<evidence type="ECO:0000313" key="1">
    <source>
        <dbReference type="EMBL" id="GMR59113.1"/>
    </source>
</evidence>
<gene>
    <name evidence="1" type="ORF">PMAYCL1PPCAC_29308</name>
</gene>
<protein>
    <recommendedName>
        <fullName evidence="3">F-box domain-containing protein</fullName>
    </recommendedName>
</protein>